<sequence>MALRLVRPFRVARQVAERGVGVCCVAPLGDRVLLLRSDLDAQGLPTTVRHWAVRPVEPGHPESVLAALVREVKKPDQHRWTLLLPPSLCQLGSVELPPLPSDEVKAAVAWRLSEVFGSGSGGDAVNVQNTTFDVLPHPLNRPGADQATYWVWAVANAALQPWLLAFQALKLPPPVVDCTDLAQRNLASRLVADGRAFALLSQGVEGFLLSIVQAGQLYLSRRFEARPIDAERAFGAGATQQLERIALEVQRSLDMFDRKYGQVVVSRLLLAPQAALSAAHDLFRSNLYVPVELLPKEAALTLPVGADDVLCWGGLGALWRDSAWESP</sequence>
<dbReference type="Gene3D" id="3.30.420.380">
    <property type="match status" value="1"/>
</dbReference>
<protein>
    <recommendedName>
        <fullName evidence="3">Agglutinin biogenesis protein MshI</fullName>
    </recommendedName>
</protein>
<organism evidence="1 2">
    <name type="scientific">Curvibacter cyanobacteriorum</name>
    <dbReference type="NCBI Taxonomy" id="3026422"/>
    <lineage>
        <taxon>Bacteria</taxon>
        <taxon>Pseudomonadati</taxon>
        <taxon>Pseudomonadota</taxon>
        <taxon>Betaproteobacteria</taxon>
        <taxon>Burkholderiales</taxon>
        <taxon>Comamonadaceae</taxon>
        <taxon>Curvibacter</taxon>
    </lineage>
</organism>
<comment type="caution">
    <text evidence="1">The sequence shown here is derived from an EMBL/GenBank/DDBJ whole genome shotgun (WGS) entry which is preliminary data.</text>
</comment>
<evidence type="ECO:0000313" key="1">
    <source>
        <dbReference type="EMBL" id="MDD0840747.1"/>
    </source>
</evidence>
<dbReference type="EMBL" id="JAQSIP010000012">
    <property type="protein sequence ID" value="MDD0840747.1"/>
    <property type="molecule type" value="Genomic_DNA"/>
</dbReference>
<dbReference type="SUPFAM" id="SSF53067">
    <property type="entry name" value="Actin-like ATPase domain"/>
    <property type="match status" value="1"/>
</dbReference>
<accession>A0ABT5N369</accession>
<reference evidence="1 2" key="1">
    <citation type="submission" date="2023-02" db="EMBL/GenBank/DDBJ databases">
        <title>Bacterial whole genomic sequence of Curvibacter sp. HBC61.</title>
        <authorList>
            <person name="Le V."/>
            <person name="Ko S.-R."/>
            <person name="Ahn C.-Y."/>
            <person name="Oh H.-M."/>
        </authorList>
    </citation>
    <scope>NUCLEOTIDE SEQUENCE [LARGE SCALE GENOMIC DNA]</scope>
    <source>
        <strain evidence="1 2">HBC61</strain>
    </source>
</reference>
<evidence type="ECO:0000313" key="2">
    <source>
        <dbReference type="Proteomes" id="UP001528673"/>
    </source>
</evidence>
<keyword evidence="2" id="KW-1185">Reference proteome</keyword>
<proteinExistence type="predicted"/>
<dbReference type="RefSeq" id="WP_273953531.1">
    <property type="nucleotide sequence ID" value="NZ_JAQSIP010000012.1"/>
</dbReference>
<name>A0ABT5N369_9BURK</name>
<dbReference type="Proteomes" id="UP001528673">
    <property type="component" value="Unassembled WGS sequence"/>
</dbReference>
<evidence type="ECO:0008006" key="3">
    <source>
        <dbReference type="Google" id="ProtNLM"/>
    </source>
</evidence>
<dbReference type="InterPro" id="IPR043129">
    <property type="entry name" value="ATPase_NBD"/>
</dbReference>
<gene>
    <name evidence="1" type="ORF">PSQ40_19380</name>
</gene>